<proteinExistence type="predicted"/>
<dbReference type="AlphaFoldDB" id="A0A4U6W9S3"/>
<sequence>MRGSVQGQRERAGENEAMRTDAAATLDRAAAGQCAAEWRWRSVGRCGPGHRVRAAGACVSAGSRGAGLKMAMESCISSRRRITCVE</sequence>
<organism evidence="1 2">
    <name type="scientific">Setaria viridis</name>
    <name type="common">Green bristlegrass</name>
    <name type="synonym">Setaria italica subsp. viridis</name>
    <dbReference type="NCBI Taxonomy" id="4556"/>
    <lineage>
        <taxon>Eukaryota</taxon>
        <taxon>Viridiplantae</taxon>
        <taxon>Streptophyta</taxon>
        <taxon>Embryophyta</taxon>
        <taxon>Tracheophyta</taxon>
        <taxon>Spermatophyta</taxon>
        <taxon>Magnoliopsida</taxon>
        <taxon>Liliopsida</taxon>
        <taxon>Poales</taxon>
        <taxon>Poaceae</taxon>
        <taxon>PACMAD clade</taxon>
        <taxon>Panicoideae</taxon>
        <taxon>Panicodae</taxon>
        <taxon>Paniceae</taxon>
        <taxon>Cenchrinae</taxon>
        <taxon>Setaria</taxon>
    </lineage>
</organism>
<dbReference type="Proteomes" id="UP000298652">
    <property type="component" value="Chromosome 1"/>
</dbReference>
<dbReference type="EMBL" id="CM016552">
    <property type="protein sequence ID" value="TKW39460.1"/>
    <property type="molecule type" value="Genomic_DNA"/>
</dbReference>
<accession>A0A4U6W9S3</accession>
<evidence type="ECO:0000313" key="1">
    <source>
        <dbReference type="EMBL" id="TKW39460.1"/>
    </source>
</evidence>
<reference evidence="1" key="1">
    <citation type="submission" date="2019-03" db="EMBL/GenBank/DDBJ databases">
        <title>WGS assembly of Setaria viridis.</title>
        <authorList>
            <person name="Huang P."/>
            <person name="Jenkins J."/>
            <person name="Grimwood J."/>
            <person name="Barry K."/>
            <person name="Healey A."/>
            <person name="Mamidi S."/>
            <person name="Sreedasyam A."/>
            <person name="Shu S."/>
            <person name="Feldman M."/>
            <person name="Wu J."/>
            <person name="Yu Y."/>
            <person name="Chen C."/>
            <person name="Johnson J."/>
            <person name="Rokhsar D."/>
            <person name="Baxter I."/>
            <person name="Schmutz J."/>
            <person name="Brutnell T."/>
            <person name="Kellogg E."/>
        </authorList>
    </citation>
    <scope>NUCLEOTIDE SEQUENCE [LARGE SCALE GENOMIC DNA]</scope>
</reference>
<gene>
    <name evidence="1" type="ORF">SEVIR_1G180300v2</name>
</gene>
<dbReference type="Gramene" id="TKW39460">
    <property type="protein sequence ID" value="TKW39460"/>
    <property type="gene ID" value="SEVIR_1G180300v2"/>
</dbReference>
<protein>
    <submittedName>
        <fullName evidence="1">Uncharacterized protein</fullName>
    </submittedName>
</protein>
<name>A0A4U6W9S3_SETVI</name>
<keyword evidence="2" id="KW-1185">Reference proteome</keyword>
<evidence type="ECO:0000313" key="2">
    <source>
        <dbReference type="Proteomes" id="UP000298652"/>
    </source>
</evidence>